<dbReference type="EnsemblPlants" id="AUR62014631-RA">
    <property type="protein sequence ID" value="AUR62014631-RA:cds"/>
    <property type="gene ID" value="AUR62014631"/>
</dbReference>
<evidence type="ECO:0000256" key="4">
    <source>
        <dbReference type="RuleBase" id="RU363099"/>
    </source>
</evidence>
<dbReference type="PANTHER" id="PTHR47586">
    <property type="entry name" value="DIRIGENT PROTEIN"/>
    <property type="match status" value="1"/>
</dbReference>
<name>A0A803LKY4_CHEQI</name>
<evidence type="ECO:0000256" key="2">
    <source>
        <dbReference type="ARBA" id="ARBA00011738"/>
    </source>
</evidence>
<dbReference type="Gene3D" id="2.40.480.10">
    <property type="entry name" value="Allene oxide cyclase-like"/>
    <property type="match status" value="1"/>
</dbReference>
<keyword evidence="3 4" id="KW-0964">Secreted</keyword>
<dbReference type="GO" id="GO:0009699">
    <property type="term" value="P:phenylpropanoid biosynthetic process"/>
    <property type="evidence" value="ECO:0007669"/>
    <property type="project" value="UniProtKB-ARBA"/>
</dbReference>
<accession>A0A803LKY4</accession>
<dbReference type="Proteomes" id="UP000596660">
    <property type="component" value="Unplaced"/>
</dbReference>
<protein>
    <recommendedName>
        <fullName evidence="4">Dirigent protein</fullName>
    </recommendedName>
</protein>
<dbReference type="RefSeq" id="XP_021726184.1">
    <property type="nucleotide sequence ID" value="XM_021870492.1"/>
</dbReference>
<dbReference type="Gramene" id="AUR62014631-RA">
    <property type="protein sequence ID" value="AUR62014631-RA:cds"/>
    <property type="gene ID" value="AUR62014631"/>
</dbReference>
<reference evidence="5" key="1">
    <citation type="journal article" date="2017" name="Nature">
        <title>The genome of Chenopodium quinoa.</title>
        <authorList>
            <person name="Jarvis D.E."/>
            <person name="Ho Y.S."/>
            <person name="Lightfoot D.J."/>
            <person name="Schmoeckel S.M."/>
            <person name="Li B."/>
            <person name="Borm T.J.A."/>
            <person name="Ohyanagi H."/>
            <person name="Mineta K."/>
            <person name="Michell C.T."/>
            <person name="Saber N."/>
            <person name="Kharbatia N.M."/>
            <person name="Rupper R.R."/>
            <person name="Sharp A.R."/>
            <person name="Dally N."/>
            <person name="Boughton B.A."/>
            <person name="Woo Y.H."/>
            <person name="Gao G."/>
            <person name="Schijlen E.G.W.M."/>
            <person name="Guo X."/>
            <person name="Momin A.A."/>
            <person name="Negrao S."/>
            <person name="Al-Babili S."/>
            <person name="Gehring C."/>
            <person name="Roessner U."/>
            <person name="Jung C."/>
            <person name="Murphy K."/>
            <person name="Arold S.T."/>
            <person name="Gojobori T."/>
            <person name="van der Linden C.G."/>
            <person name="van Loo E.N."/>
            <person name="Jellen E.N."/>
            <person name="Maughan P.J."/>
            <person name="Tester M."/>
        </authorList>
    </citation>
    <scope>NUCLEOTIDE SEQUENCE [LARGE SCALE GENOMIC DNA]</scope>
    <source>
        <strain evidence="5">cv. PI 614886</strain>
    </source>
</reference>
<dbReference type="GeneID" id="110693358"/>
<comment type="function">
    <text evidence="4">Dirigent proteins impart stereoselectivity on the phenoxy radical-coupling reaction, yielding optically active lignans from two molecules of coniferyl alcohol in the biosynthesis of lignans, flavonolignans, and alkaloids and thus plays a central role in plant secondary metabolism.</text>
</comment>
<dbReference type="OrthoDB" id="1862428at2759"/>
<comment type="subunit">
    <text evidence="2 4">Homodimer.</text>
</comment>
<reference evidence="5" key="2">
    <citation type="submission" date="2021-03" db="UniProtKB">
        <authorList>
            <consortium name="EnsemblPlants"/>
        </authorList>
    </citation>
    <scope>IDENTIFICATION</scope>
</reference>
<dbReference type="GO" id="GO:0048046">
    <property type="term" value="C:apoplast"/>
    <property type="evidence" value="ECO:0007669"/>
    <property type="project" value="UniProtKB-SubCell"/>
</dbReference>
<dbReference type="PANTHER" id="PTHR47586:SF1">
    <property type="entry name" value="DIRIGENT PROTEIN"/>
    <property type="match status" value="1"/>
</dbReference>
<dbReference type="SMR" id="A0A803LKY4"/>
<gene>
    <name evidence="5" type="primary">LOC110693358</name>
</gene>
<keyword evidence="6" id="KW-1185">Reference proteome</keyword>
<sequence length="123" mass="13726">MIPKVSYPFGSMFAVNDPLTETPNPSSKLLGYMEAFAVTTNFDGERMICTCRTTLNLKGYKGELLNVGSCHFTQVTELPLVGGTGDFRFIQGYMIISPVDLMSPTTCYKVEFQLYWLHAALVH</sequence>
<dbReference type="AlphaFoldDB" id="A0A803LKY4"/>
<proteinExistence type="inferred from homology"/>
<dbReference type="KEGG" id="cqi:110693358"/>
<comment type="similarity">
    <text evidence="1 4">Belongs to the plant dirigent protein family.</text>
</comment>
<organism evidence="5 6">
    <name type="scientific">Chenopodium quinoa</name>
    <name type="common">Quinoa</name>
    <dbReference type="NCBI Taxonomy" id="63459"/>
    <lineage>
        <taxon>Eukaryota</taxon>
        <taxon>Viridiplantae</taxon>
        <taxon>Streptophyta</taxon>
        <taxon>Embryophyta</taxon>
        <taxon>Tracheophyta</taxon>
        <taxon>Spermatophyta</taxon>
        <taxon>Magnoliopsida</taxon>
        <taxon>eudicotyledons</taxon>
        <taxon>Gunneridae</taxon>
        <taxon>Pentapetalae</taxon>
        <taxon>Caryophyllales</taxon>
        <taxon>Chenopodiaceae</taxon>
        <taxon>Chenopodioideae</taxon>
        <taxon>Atripliceae</taxon>
        <taxon>Chenopodium</taxon>
    </lineage>
</organism>
<evidence type="ECO:0000256" key="3">
    <source>
        <dbReference type="ARBA" id="ARBA00022525"/>
    </source>
</evidence>
<dbReference type="InterPro" id="IPR004265">
    <property type="entry name" value="Dirigent"/>
</dbReference>
<evidence type="ECO:0000256" key="1">
    <source>
        <dbReference type="ARBA" id="ARBA00010746"/>
    </source>
</evidence>
<comment type="subcellular location">
    <subcellularLocation>
        <location evidence="4">Secreted</location>
        <location evidence="4">Extracellular space</location>
        <location evidence="4">Apoplast</location>
    </subcellularLocation>
</comment>
<keyword evidence="4" id="KW-0052">Apoplast</keyword>
<evidence type="ECO:0000313" key="5">
    <source>
        <dbReference type="EnsemblPlants" id="AUR62014631-RA:cds"/>
    </source>
</evidence>
<dbReference type="Pfam" id="PF03018">
    <property type="entry name" value="Dirigent"/>
    <property type="match status" value="1"/>
</dbReference>
<evidence type="ECO:0000313" key="6">
    <source>
        <dbReference type="Proteomes" id="UP000596660"/>
    </source>
</evidence>
<dbReference type="InterPro" id="IPR044859">
    <property type="entry name" value="Allene_oxi_cyc_Dirigent"/>
</dbReference>